<comment type="caution">
    <text evidence="5">The sequence shown here is derived from an EMBL/GenBank/DDBJ whole genome shotgun (WGS) entry which is preliminary data.</text>
</comment>
<gene>
    <name evidence="5" type="ORF">QCA50_005654</name>
</gene>
<dbReference type="SUPFAM" id="SSF51735">
    <property type="entry name" value="NAD(P)-binding Rossmann-fold domains"/>
    <property type="match status" value="1"/>
</dbReference>
<name>A0AAW0GLU5_9APHY</name>
<sequence length="285" mass="31673">MKLAVTGCTGRVGKRVVLAALRAGHRVIGLDSRRDADLEFSNNPNFSFSEVDLRNYDDTLKALQDVEGVVQLAAVPTPEDYIVHAHNSNVVISWNILRACAELGIKRVAQASSVNVVTLVWSQGPVLDYLPLDEDHPCRPDEPYGLSKLIAEMQADAIVRRYPFMRIASLRLSWSLPNKQAANLEPDPARRKNDLWGYVQEDSGAEAFLLAVTKDDLPWSGHEAFFITAPDTSSVEDSGMLKDRFWPSVPIKEGKTITGRQGFFDCSKAERMLGWVHREPEGEGP</sequence>
<comment type="similarity">
    <text evidence="1">Belongs to the NAD(P)-dependent epimerase/dehydratase family.</text>
</comment>
<keyword evidence="2" id="KW-0560">Oxidoreductase</keyword>
<dbReference type="PANTHER" id="PTHR43103">
    <property type="entry name" value="NUCLEOSIDE-DIPHOSPHATE-SUGAR EPIMERASE"/>
    <property type="match status" value="1"/>
</dbReference>
<dbReference type="GO" id="GO:0016491">
    <property type="term" value="F:oxidoreductase activity"/>
    <property type="evidence" value="ECO:0007669"/>
    <property type="project" value="UniProtKB-KW"/>
</dbReference>
<dbReference type="PANTHER" id="PTHR43103:SF5">
    <property type="entry name" value="4-EPIMERASE, PUTATIVE (AFU_ORTHOLOGUE AFUA_7G00360)-RELATED"/>
    <property type="match status" value="1"/>
</dbReference>
<feature type="domain" description="NAD-dependent epimerase/dehydratase" evidence="4">
    <location>
        <begin position="4"/>
        <end position="173"/>
    </location>
</feature>
<dbReference type="Pfam" id="PF01370">
    <property type="entry name" value="Epimerase"/>
    <property type="match status" value="1"/>
</dbReference>
<reference evidence="5 6" key="1">
    <citation type="submission" date="2022-09" db="EMBL/GenBank/DDBJ databases">
        <authorList>
            <person name="Palmer J.M."/>
        </authorList>
    </citation>
    <scope>NUCLEOTIDE SEQUENCE [LARGE SCALE GENOMIC DNA]</scope>
    <source>
        <strain evidence="5 6">DSM 7382</strain>
    </source>
</reference>
<dbReference type="EMBL" id="JASBNA010000006">
    <property type="protein sequence ID" value="KAK7690556.1"/>
    <property type="molecule type" value="Genomic_DNA"/>
</dbReference>
<accession>A0AAW0GLU5</accession>
<evidence type="ECO:0000259" key="4">
    <source>
        <dbReference type="Pfam" id="PF01370"/>
    </source>
</evidence>
<dbReference type="InterPro" id="IPR001509">
    <property type="entry name" value="Epimerase_deHydtase"/>
</dbReference>
<evidence type="ECO:0000256" key="1">
    <source>
        <dbReference type="ARBA" id="ARBA00007637"/>
    </source>
</evidence>
<dbReference type="AlphaFoldDB" id="A0AAW0GLU5"/>
<dbReference type="Gene3D" id="3.40.50.720">
    <property type="entry name" value="NAD(P)-binding Rossmann-like Domain"/>
    <property type="match status" value="1"/>
</dbReference>
<dbReference type="Proteomes" id="UP001385951">
    <property type="component" value="Unassembled WGS sequence"/>
</dbReference>
<proteinExistence type="inferred from homology"/>
<evidence type="ECO:0000313" key="6">
    <source>
        <dbReference type="Proteomes" id="UP001385951"/>
    </source>
</evidence>
<dbReference type="InterPro" id="IPR036291">
    <property type="entry name" value="NAD(P)-bd_dom_sf"/>
</dbReference>
<keyword evidence="3" id="KW-0520">NAD</keyword>
<evidence type="ECO:0000256" key="3">
    <source>
        <dbReference type="ARBA" id="ARBA00023027"/>
    </source>
</evidence>
<protein>
    <recommendedName>
        <fullName evidence="4">NAD-dependent epimerase/dehydratase domain-containing protein</fullName>
    </recommendedName>
</protein>
<evidence type="ECO:0000313" key="5">
    <source>
        <dbReference type="EMBL" id="KAK7690556.1"/>
    </source>
</evidence>
<keyword evidence="6" id="KW-1185">Reference proteome</keyword>
<evidence type="ECO:0000256" key="2">
    <source>
        <dbReference type="ARBA" id="ARBA00023002"/>
    </source>
</evidence>
<organism evidence="5 6">
    <name type="scientific">Cerrena zonata</name>
    <dbReference type="NCBI Taxonomy" id="2478898"/>
    <lineage>
        <taxon>Eukaryota</taxon>
        <taxon>Fungi</taxon>
        <taxon>Dikarya</taxon>
        <taxon>Basidiomycota</taxon>
        <taxon>Agaricomycotina</taxon>
        <taxon>Agaricomycetes</taxon>
        <taxon>Polyporales</taxon>
        <taxon>Cerrenaceae</taxon>
        <taxon>Cerrena</taxon>
    </lineage>
</organism>